<dbReference type="InterPro" id="IPR006680">
    <property type="entry name" value="Amidohydro-rel"/>
</dbReference>
<feature type="domain" description="Adenine deaminase C-terminal" evidence="8">
    <location>
        <begin position="401"/>
        <end position="569"/>
    </location>
</feature>
<keyword evidence="10" id="KW-1185">Reference proteome</keyword>
<dbReference type="GO" id="GO:0006146">
    <property type="term" value="P:adenine catabolic process"/>
    <property type="evidence" value="ECO:0007669"/>
    <property type="project" value="InterPro"/>
</dbReference>
<dbReference type="EC" id="3.5.4.2" evidence="2 6"/>
<dbReference type="Pfam" id="PF13382">
    <property type="entry name" value="Adenine_deam_C"/>
    <property type="match status" value="1"/>
</dbReference>
<dbReference type="Pfam" id="PF01979">
    <property type="entry name" value="Amidohydro_1"/>
    <property type="match status" value="1"/>
</dbReference>
<dbReference type="InterPro" id="IPR032466">
    <property type="entry name" value="Metal_Hydrolase"/>
</dbReference>
<comment type="catalytic activity">
    <reaction evidence="5 6">
        <text>adenine + H2O + H(+) = hypoxanthine + NH4(+)</text>
        <dbReference type="Rhea" id="RHEA:23688"/>
        <dbReference type="ChEBI" id="CHEBI:15377"/>
        <dbReference type="ChEBI" id="CHEBI:15378"/>
        <dbReference type="ChEBI" id="CHEBI:16708"/>
        <dbReference type="ChEBI" id="CHEBI:17368"/>
        <dbReference type="ChEBI" id="CHEBI:28938"/>
        <dbReference type="EC" id="3.5.4.2"/>
    </reaction>
</comment>
<evidence type="ECO:0000256" key="5">
    <source>
        <dbReference type="ARBA" id="ARBA00047720"/>
    </source>
</evidence>
<evidence type="ECO:0000256" key="6">
    <source>
        <dbReference type="HAMAP-Rule" id="MF_01518"/>
    </source>
</evidence>
<comment type="similarity">
    <text evidence="1 6">Belongs to the metallo-dependent hydrolases superfamily. Adenine deaminase family.</text>
</comment>
<keyword evidence="3 6" id="KW-0378">Hydrolase</keyword>
<evidence type="ECO:0000313" key="10">
    <source>
        <dbReference type="Proteomes" id="UP000280960"/>
    </source>
</evidence>
<evidence type="ECO:0000256" key="2">
    <source>
        <dbReference type="ARBA" id="ARBA00012782"/>
    </source>
</evidence>
<dbReference type="KEGG" id="bacg:D2962_00245"/>
<protein>
    <recommendedName>
        <fullName evidence="2 6">Adenine deaminase</fullName>
        <shortName evidence="6">Adenase</shortName>
        <shortName evidence="6">Adenine aminase</shortName>
        <ecNumber evidence="2 6">3.5.4.2</ecNumber>
    </recommendedName>
</protein>
<organism evidence="9 10">
    <name type="scientific">Biomaibacter acetigenes</name>
    <dbReference type="NCBI Taxonomy" id="2316383"/>
    <lineage>
        <taxon>Bacteria</taxon>
        <taxon>Bacillati</taxon>
        <taxon>Bacillota</taxon>
        <taxon>Clostridia</taxon>
        <taxon>Thermosediminibacterales</taxon>
        <taxon>Tepidanaerobacteraceae</taxon>
        <taxon>Biomaibacter</taxon>
    </lineage>
</organism>
<dbReference type="Gene3D" id="3.20.20.140">
    <property type="entry name" value="Metal-dependent hydrolases"/>
    <property type="match status" value="1"/>
</dbReference>
<evidence type="ECO:0000256" key="1">
    <source>
        <dbReference type="ARBA" id="ARBA00006773"/>
    </source>
</evidence>
<comment type="cofactor">
    <cofactor evidence="6">
        <name>Mn(2+)</name>
        <dbReference type="ChEBI" id="CHEBI:29035"/>
    </cofactor>
</comment>
<keyword evidence="4 6" id="KW-0464">Manganese</keyword>
<dbReference type="InterPro" id="IPR026912">
    <property type="entry name" value="Adenine_deam_C"/>
</dbReference>
<dbReference type="InterPro" id="IPR006679">
    <property type="entry name" value="Adenine_deam"/>
</dbReference>
<dbReference type="PANTHER" id="PTHR11113">
    <property type="entry name" value="N-ACETYLGLUCOSAMINE-6-PHOSPHATE DEACETYLASE"/>
    <property type="match status" value="1"/>
</dbReference>
<evidence type="ECO:0000256" key="3">
    <source>
        <dbReference type="ARBA" id="ARBA00022801"/>
    </source>
</evidence>
<evidence type="ECO:0000259" key="8">
    <source>
        <dbReference type="Pfam" id="PF13382"/>
    </source>
</evidence>
<gene>
    <name evidence="6 9" type="primary">ade</name>
    <name evidence="9" type="ORF">D2962_00245</name>
</gene>
<sequence>MRENLTVKDLGEILDVARDVKRGELLLKNARVVNVFNETVEKADVVVHKGIIAGVGDYSEADEVVDLKGAYLAPGFMDAHVHIESSMSIPSEFARAVLPRGTTAVMADPHEIANVAGIRGIKFMLENSRYLPLDIYIMLSSCVPATSMDSSGERLLSSDLVALKEYPGVLGLAEMMNFPGLLAKDPDVLEKVLMFREKVVDGHAPGLTGKQLNAYLSAGIMADHECTVPEEVLEKISRGMWIMLREGSVTRDVERLVPVIKDNTKHRLMFCTDDRHPEDLIKEGHVNYAINLAVKNGVPLPTAVRLATLNPACFFGLKHRGAVAPRYTADLVVFEELTGMQRVYKDGKLVAMEGRVLFDPRDPEDGWIKNTVNIKPLMEADLKVRAGKGKIRVMGIRRDSIITDTLLMEPEVRGDEVVSDTGRDIIKIAVIERHHATGRVGLGFINGLGLKKGAFATTISHDSHNIIVAGENDADMLLAVEKIKKMGGGIAVTAENRVLGSLPLPYGGLMTDAPIGETARTLQDLHQIARQQNGVKVPDPFMTLAFMSLAVCPELKITDRGQVDVREFKIVDLFEE</sequence>
<dbReference type="PANTHER" id="PTHR11113:SF2">
    <property type="entry name" value="ADENINE DEAMINASE"/>
    <property type="match status" value="1"/>
</dbReference>
<reference evidence="9 10" key="1">
    <citation type="submission" date="2018-10" db="EMBL/GenBank/DDBJ databases">
        <authorList>
            <person name="Zhang X."/>
        </authorList>
    </citation>
    <scope>NUCLEOTIDE SEQUENCE [LARGE SCALE GENOMIC DNA]</scope>
    <source>
        <strain evidence="9 10">SK-G1</strain>
    </source>
</reference>
<dbReference type="Gene3D" id="2.30.40.10">
    <property type="entry name" value="Urease, subunit C, domain 1"/>
    <property type="match status" value="1"/>
</dbReference>
<dbReference type="GO" id="GO:0000034">
    <property type="term" value="F:adenine deaminase activity"/>
    <property type="evidence" value="ECO:0007669"/>
    <property type="project" value="UniProtKB-UniRule"/>
</dbReference>
<dbReference type="RefSeq" id="WP_122013763.1">
    <property type="nucleotide sequence ID" value="NZ_CP033169.1"/>
</dbReference>
<evidence type="ECO:0000313" key="9">
    <source>
        <dbReference type="EMBL" id="AYO29238.1"/>
    </source>
</evidence>
<evidence type="ECO:0000259" key="7">
    <source>
        <dbReference type="Pfam" id="PF01979"/>
    </source>
</evidence>
<dbReference type="AlphaFoldDB" id="A0A3G2R278"/>
<evidence type="ECO:0000256" key="4">
    <source>
        <dbReference type="ARBA" id="ARBA00023211"/>
    </source>
</evidence>
<dbReference type="CDD" id="cd01295">
    <property type="entry name" value="AdeC"/>
    <property type="match status" value="1"/>
</dbReference>
<dbReference type="EMBL" id="CP033169">
    <property type="protein sequence ID" value="AYO29238.1"/>
    <property type="molecule type" value="Genomic_DNA"/>
</dbReference>
<dbReference type="InterPro" id="IPR011059">
    <property type="entry name" value="Metal-dep_hydrolase_composite"/>
</dbReference>
<proteinExistence type="inferred from homology"/>
<dbReference type="HAMAP" id="MF_01518">
    <property type="entry name" value="Adenine_deamin"/>
    <property type="match status" value="1"/>
</dbReference>
<accession>A0A3G2R278</accession>
<name>A0A3G2R278_9FIRM</name>
<dbReference type="SUPFAM" id="SSF51556">
    <property type="entry name" value="Metallo-dependent hydrolases"/>
    <property type="match status" value="1"/>
</dbReference>
<feature type="domain" description="Amidohydrolase-related" evidence="7">
    <location>
        <begin position="71"/>
        <end position="350"/>
    </location>
</feature>
<dbReference type="SUPFAM" id="SSF51338">
    <property type="entry name" value="Composite domain of metallo-dependent hydrolases"/>
    <property type="match status" value="1"/>
</dbReference>
<dbReference type="Proteomes" id="UP000280960">
    <property type="component" value="Chromosome"/>
</dbReference>
<dbReference type="NCBIfam" id="TIGR01178">
    <property type="entry name" value="ade"/>
    <property type="match status" value="1"/>
</dbReference>